<comment type="similarity">
    <text evidence="1 2">Belongs to the fructosamine kinase family.</text>
</comment>
<dbReference type="Gene3D" id="3.30.200.20">
    <property type="entry name" value="Phosphorylase Kinase, domain 1"/>
    <property type="match status" value="1"/>
</dbReference>
<evidence type="ECO:0000313" key="4">
    <source>
        <dbReference type="Proteomes" id="UP000192907"/>
    </source>
</evidence>
<dbReference type="InterPro" id="IPR011009">
    <property type="entry name" value="Kinase-like_dom_sf"/>
</dbReference>
<dbReference type="PANTHER" id="PTHR12149:SF8">
    <property type="entry name" value="PROTEIN-RIBULOSAMINE 3-KINASE"/>
    <property type="match status" value="1"/>
</dbReference>
<evidence type="ECO:0000256" key="1">
    <source>
        <dbReference type="ARBA" id="ARBA00009460"/>
    </source>
</evidence>
<reference evidence="4" key="1">
    <citation type="submission" date="2017-04" db="EMBL/GenBank/DDBJ databases">
        <authorList>
            <person name="Varghese N."/>
            <person name="Submissions S."/>
        </authorList>
    </citation>
    <scope>NUCLEOTIDE SEQUENCE [LARGE SCALE GENOMIC DNA]</scope>
    <source>
        <strain evidence="4">RKEM611</strain>
    </source>
</reference>
<dbReference type="EMBL" id="FWZT01000030">
    <property type="protein sequence ID" value="SMF76320.1"/>
    <property type="molecule type" value="Genomic_DNA"/>
</dbReference>
<keyword evidence="4" id="KW-1185">Reference proteome</keyword>
<dbReference type="GO" id="GO:0016301">
    <property type="term" value="F:kinase activity"/>
    <property type="evidence" value="ECO:0007669"/>
    <property type="project" value="UniProtKB-UniRule"/>
</dbReference>
<evidence type="ECO:0000256" key="2">
    <source>
        <dbReference type="PIRNR" id="PIRNR006221"/>
    </source>
</evidence>
<proteinExistence type="inferred from homology"/>
<organism evidence="3 4">
    <name type="scientific">Pseudobacteriovorax antillogorgiicola</name>
    <dbReference type="NCBI Taxonomy" id="1513793"/>
    <lineage>
        <taxon>Bacteria</taxon>
        <taxon>Pseudomonadati</taxon>
        <taxon>Bdellovibrionota</taxon>
        <taxon>Oligoflexia</taxon>
        <taxon>Oligoflexales</taxon>
        <taxon>Pseudobacteriovoracaceae</taxon>
        <taxon>Pseudobacteriovorax</taxon>
    </lineage>
</organism>
<dbReference type="InterPro" id="IPR016477">
    <property type="entry name" value="Fructo-/Ketosamine-3-kinase"/>
</dbReference>
<dbReference type="AlphaFoldDB" id="A0A1Y6CMZ6"/>
<sequence length="291" mass="33180">MEPIFLQVEQSLSSSIVDISQAFGGSVSDSRLITLDNGQRFFLKIDQSTEPSIGAEADGLRRLRESGSIRTPKIISEDKHYLVLEYISPGSLDRADFKALGTQLARLHKNSHQYWGLDRNNFIGSTLQINDQCRDRTWAQFFLKARLGPQIYWLRKRGLWPADLQSLEDQLVSVVESLLSEQSDLRPSLLHGDLWSGNVLWDKQGSPILIDPAIYWGHREADLSLAILFGGFSDDFFRAYDEEWPREPGFEARVQIYILYHLLNHVNIFGSAYLTQTRKLIKSLISEQGGH</sequence>
<dbReference type="Pfam" id="PF03881">
    <property type="entry name" value="Fructosamin_kin"/>
    <property type="match status" value="1"/>
</dbReference>
<dbReference type="PIRSF" id="PIRSF006221">
    <property type="entry name" value="Ketosamine-3-kinase"/>
    <property type="match status" value="1"/>
</dbReference>
<accession>A0A1Y6CMZ6</accession>
<keyword evidence="2 3" id="KW-0418">Kinase</keyword>
<dbReference type="PANTHER" id="PTHR12149">
    <property type="entry name" value="FRUCTOSAMINE 3 KINASE-RELATED PROTEIN"/>
    <property type="match status" value="1"/>
</dbReference>
<dbReference type="Proteomes" id="UP000192907">
    <property type="component" value="Unassembled WGS sequence"/>
</dbReference>
<dbReference type="RefSeq" id="WP_159455680.1">
    <property type="nucleotide sequence ID" value="NZ_FWZT01000030.1"/>
</dbReference>
<evidence type="ECO:0000313" key="3">
    <source>
        <dbReference type="EMBL" id="SMF76320.1"/>
    </source>
</evidence>
<name>A0A1Y6CMZ6_9BACT</name>
<protein>
    <submittedName>
        <fullName evidence="3">Fructosamine-3-kinase</fullName>
    </submittedName>
</protein>
<dbReference type="STRING" id="1513793.SAMN06296036_13016"/>
<gene>
    <name evidence="3" type="ORF">SAMN06296036_13016</name>
</gene>
<dbReference type="Gene3D" id="3.90.1200.10">
    <property type="match status" value="1"/>
</dbReference>
<dbReference type="SUPFAM" id="SSF56112">
    <property type="entry name" value="Protein kinase-like (PK-like)"/>
    <property type="match status" value="1"/>
</dbReference>
<keyword evidence="2" id="KW-0808">Transferase</keyword>